<dbReference type="Pfam" id="PF13439">
    <property type="entry name" value="Glyco_transf_4"/>
    <property type="match status" value="1"/>
</dbReference>
<dbReference type="EMBL" id="MT630640">
    <property type="protein sequence ID" value="QNO41436.1"/>
    <property type="molecule type" value="Genomic_DNA"/>
</dbReference>
<dbReference type="EC" id="2.4.1.250" evidence="3"/>
<name>A0A7G9Y0A2_9EURY</name>
<organism evidence="3">
    <name type="scientific">Candidatus Methanogaster sp. ANME-2c ERB4</name>
    <dbReference type="NCBI Taxonomy" id="2759911"/>
    <lineage>
        <taxon>Archaea</taxon>
        <taxon>Methanobacteriati</taxon>
        <taxon>Methanobacteriota</taxon>
        <taxon>Stenosarchaea group</taxon>
        <taxon>Methanomicrobia</taxon>
        <taxon>Methanosarcinales</taxon>
        <taxon>ANME-2 cluster</taxon>
        <taxon>Candidatus Methanogasteraceae</taxon>
        <taxon>Candidatus Methanogaster</taxon>
    </lineage>
</organism>
<evidence type="ECO:0000313" key="6">
    <source>
        <dbReference type="EMBL" id="QNO43465.1"/>
    </source>
</evidence>
<dbReference type="Pfam" id="PF00534">
    <property type="entry name" value="Glycos_transf_1"/>
    <property type="match status" value="1"/>
</dbReference>
<evidence type="ECO:0000313" key="4">
    <source>
        <dbReference type="EMBL" id="QNO42639.1"/>
    </source>
</evidence>
<feature type="domain" description="Glycosyltransferase subfamily 4-like N-terminal" evidence="2">
    <location>
        <begin position="12"/>
        <end position="182"/>
    </location>
</feature>
<keyword evidence="3" id="KW-0328">Glycosyltransferase</keyword>
<dbReference type="GO" id="GO:0102710">
    <property type="term" value="F:D-inositol-3-phosphate glycosyltransferase activity"/>
    <property type="evidence" value="ECO:0007669"/>
    <property type="project" value="UniProtKB-EC"/>
</dbReference>
<dbReference type="InterPro" id="IPR001296">
    <property type="entry name" value="Glyco_trans_1"/>
</dbReference>
<dbReference type="InterPro" id="IPR028098">
    <property type="entry name" value="Glyco_trans_4-like_N"/>
</dbReference>
<evidence type="ECO:0000259" key="2">
    <source>
        <dbReference type="Pfam" id="PF13439"/>
    </source>
</evidence>
<dbReference type="PANTHER" id="PTHR12526">
    <property type="entry name" value="GLYCOSYLTRANSFERASE"/>
    <property type="match status" value="1"/>
</dbReference>
<dbReference type="CDD" id="cd03801">
    <property type="entry name" value="GT4_PimA-like"/>
    <property type="match status" value="1"/>
</dbReference>
<dbReference type="EMBL" id="MT630753">
    <property type="protein sequence ID" value="QNO42639.1"/>
    <property type="molecule type" value="Genomic_DNA"/>
</dbReference>
<dbReference type="EMBL" id="MT630775">
    <property type="protein sequence ID" value="QNO42860.1"/>
    <property type="molecule type" value="Genomic_DNA"/>
</dbReference>
<dbReference type="AlphaFoldDB" id="A0A7G9Y0A2"/>
<dbReference type="PANTHER" id="PTHR12526:SF622">
    <property type="entry name" value="GLYCOSYLTRANSFERASE (GROUP I)"/>
    <property type="match status" value="1"/>
</dbReference>
<evidence type="ECO:0000313" key="3">
    <source>
        <dbReference type="EMBL" id="QNO41436.1"/>
    </source>
</evidence>
<evidence type="ECO:0000259" key="1">
    <source>
        <dbReference type="Pfam" id="PF00534"/>
    </source>
</evidence>
<accession>A0A7G9Y0A2</accession>
<gene>
    <name evidence="3" type="primary">mshA</name>
    <name evidence="6" type="ORF">FKBBNONJ_00003</name>
    <name evidence="3" type="ORF">GLLKGJJH_00002</name>
    <name evidence="5" type="ORF">JEGCCDFC_00007</name>
    <name evidence="4" type="ORF">KPMFPNGI_00041</name>
</gene>
<dbReference type="SUPFAM" id="SSF53756">
    <property type="entry name" value="UDP-Glycosyltransferase/glycogen phosphorylase"/>
    <property type="match status" value="1"/>
</dbReference>
<feature type="domain" description="Glycosyl transferase family 1" evidence="1">
    <location>
        <begin position="195"/>
        <end position="362"/>
    </location>
</feature>
<dbReference type="EMBL" id="MT630829">
    <property type="protein sequence ID" value="QNO43465.1"/>
    <property type="molecule type" value="Genomic_DNA"/>
</dbReference>
<sequence length="389" mass="44255">MKICMIFNASPDGLFTHPKELVENLSNYGHEIHLIVPKTEFHPLNNNIKLYFITRIDFIPFIIRAPLQVILSTINCLKILMKKKIDVIYIRSFHFALAAILLSKIYSVKVILEVNGLKTDELDAQKNCLNIISKKIIGPLETLAERNVDAIRVVTREIKNDLVSRGVDEKKIKVIENGANVDIFKPIDKKAISLFKQKIGINSLDKVVIFVGSFYSWQGIEYLIQAAPNILEVNTNVRFLIVGDGIMKTKWIQLVNELKISDKFIFTGRVPYEAVPSYINTSDICVTPKKPIKSGYSPLKLYEYMACCKPVVATRTNGFEIIEEYNAGILINPDNSREFADAIKTLLHDNTLRIKYGRNGREYVIKNHSWESVVKKVADLCESTVNLHK</sequence>
<reference evidence="3" key="1">
    <citation type="submission" date="2020-06" db="EMBL/GenBank/DDBJ databases">
        <title>Unique genomic features of the anaerobic methanotrophic archaea.</title>
        <authorList>
            <person name="Chadwick G.L."/>
            <person name="Skennerton C.T."/>
            <person name="Laso-Perez R."/>
            <person name="Leu A.O."/>
            <person name="Speth D.R."/>
            <person name="Yu H."/>
            <person name="Morgan-Lang C."/>
            <person name="Hatzenpichler R."/>
            <person name="Goudeau D."/>
            <person name="Malmstrom R."/>
            <person name="Brazelton W.J."/>
            <person name="Woyke T."/>
            <person name="Hallam S.J."/>
            <person name="Tyson G.W."/>
            <person name="Wegener G."/>
            <person name="Boetius A."/>
            <person name="Orphan V."/>
        </authorList>
    </citation>
    <scope>NUCLEOTIDE SEQUENCE</scope>
</reference>
<evidence type="ECO:0000313" key="5">
    <source>
        <dbReference type="EMBL" id="QNO42860.1"/>
    </source>
</evidence>
<keyword evidence="3" id="KW-0808">Transferase</keyword>
<proteinExistence type="predicted"/>
<protein>
    <submittedName>
        <fullName evidence="3">D-inositol-3-phosphate glycosyltransferase</fullName>
        <ecNumber evidence="3">2.4.1.250</ecNumber>
    </submittedName>
</protein>
<dbReference type="Gene3D" id="3.40.50.2000">
    <property type="entry name" value="Glycogen Phosphorylase B"/>
    <property type="match status" value="2"/>
</dbReference>